<dbReference type="InterPro" id="IPR018713">
    <property type="entry name" value="MPAB/Lcp_cat_dom"/>
</dbReference>
<dbReference type="KEGG" id="tut:107365764"/>
<keyword evidence="3" id="KW-1185">Reference proteome</keyword>
<dbReference type="HOGENOM" id="CLU_724289_0_0_1"/>
<proteinExistence type="predicted"/>
<dbReference type="PANTHER" id="PTHR37159">
    <property type="entry name" value="GH11867P"/>
    <property type="match status" value="1"/>
</dbReference>
<evidence type="ECO:0000313" key="2">
    <source>
        <dbReference type="EnsemblMetazoa" id="tetur16g02330.1"/>
    </source>
</evidence>
<name>T1KNV4_TETUR</name>
<accession>T1KNV4</accession>
<feature type="domain" description="ER-bound oxygenase mpaB/mpaB'/Rubber oxygenase catalytic" evidence="1">
    <location>
        <begin position="62"/>
        <end position="224"/>
    </location>
</feature>
<evidence type="ECO:0000313" key="3">
    <source>
        <dbReference type="Proteomes" id="UP000015104"/>
    </source>
</evidence>
<dbReference type="EnsemblMetazoa" id="tetur16g02330.1">
    <property type="protein sequence ID" value="tetur16g02330.1"/>
    <property type="gene ID" value="tetur16g02330"/>
</dbReference>
<dbReference type="EMBL" id="CAEY01000278">
    <property type="status" value="NOT_ANNOTATED_CDS"/>
    <property type="molecule type" value="Genomic_DNA"/>
</dbReference>
<organism evidence="2 3">
    <name type="scientific">Tetranychus urticae</name>
    <name type="common">Two-spotted spider mite</name>
    <dbReference type="NCBI Taxonomy" id="32264"/>
    <lineage>
        <taxon>Eukaryota</taxon>
        <taxon>Metazoa</taxon>
        <taxon>Ecdysozoa</taxon>
        <taxon>Arthropoda</taxon>
        <taxon>Chelicerata</taxon>
        <taxon>Arachnida</taxon>
        <taxon>Acari</taxon>
        <taxon>Acariformes</taxon>
        <taxon>Trombidiformes</taxon>
        <taxon>Prostigmata</taxon>
        <taxon>Eleutherengona</taxon>
        <taxon>Raphignathae</taxon>
        <taxon>Tetranychoidea</taxon>
        <taxon>Tetranychidae</taxon>
        <taxon>Tetranychus</taxon>
    </lineage>
</organism>
<dbReference type="PANTHER" id="PTHR37159:SF1">
    <property type="entry name" value="GH11867P"/>
    <property type="match status" value="1"/>
</dbReference>
<sequence length="356" mass="41634">MCKKTDLKEKAKTKYQLLVDEASYLPAVCDTFDPTKPPDWYDKDKLAQSQQTCMKYFYSSFVSILMGNLLAFQGSSFLKPVLTTGNHETIAKIYRRYLATAVHMQKWFTSDPFVPDSPAYKSFSQVRQMHIKLCLSMNKQMEKEVGVHKLHSSLYDIILSEFPFVGLFVNYPEACGAHGITREELEQVLYTWRVFGYALGVDDKYNVCDGSLEDFRELYKQFEEQYFVPILSKVPDGLPIGWAVSKGYITALKEINASLNFNVSVHFWFDIIGVPVSIPLNFYEWILLKINNFVTYYMLRSRFFYTLVNKFVMAQTEKHKKRREIVTRDLERRYNDIKFEPDCPRNEDPDYPSDLD</sequence>
<evidence type="ECO:0000259" key="1">
    <source>
        <dbReference type="Pfam" id="PF09995"/>
    </source>
</evidence>
<dbReference type="OMA" id="DSNWYKS"/>
<gene>
    <name evidence="2" type="primary">107365764</name>
</gene>
<dbReference type="eggNOG" id="KOG3298">
    <property type="taxonomic scope" value="Eukaryota"/>
</dbReference>
<dbReference type="OrthoDB" id="6361347at2759"/>
<reference evidence="2" key="2">
    <citation type="submission" date="2015-06" db="UniProtKB">
        <authorList>
            <consortium name="EnsemblMetazoa"/>
        </authorList>
    </citation>
    <scope>IDENTIFICATION</scope>
</reference>
<dbReference type="STRING" id="32264.T1KNV4"/>
<reference evidence="3" key="1">
    <citation type="submission" date="2011-08" db="EMBL/GenBank/DDBJ databases">
        <authorList>
            <person name="Rombauts S."/>
        </authorList>
    </citation>
    <scope>NUCLEOTIDE SEQUENCE</scope>
    <source>
        <strain evidence="3">London</strain>
    </source>
</reference>
<dbReference type="Proteomes" id="UP000015104">
    <property type="component" value="Unassembled WGS sequence"/>
</dbReference>
<dbReference type="Pfam" id="PF09995">
    <property type="entry name" value="MPAB_Lcp_cat"/>
    <property type="match status" value="1"/>
</dbReference>
<protein>
    <recommendedName>
        <fullName evidence="1">ER-bound oxygenase mpaB/mpaB'/Rubber oxygenase catalytic domain-containing protein</fullName>
    </recommendedName>
</protein>
<dbReference type="AlphaFoldDB" id="T1KNV4"/>
<dbReference type="GO" id="GO:0016491">
    <property type="term" value="F:oxidoreductase activity"/>
    <property type="evidence" value="ECO:0007669"/>
    <property type="project" value="InterPro"/>
</dbReference>